<evidence type="ECO:0008006" key="4">
    <source>
        <dbReference type="Google" id="ProtNLM"/>
    </source>
</evidence>
<comment type="caution">
    <text evidence="2">The sequence shown here is derived from an EMBL/GenBank/DDBJ whole genome shotgun (WGS) entry which is preliminary data.</text>
</comment>
<sequence length="82" mass="8253">MLHCGAVRDEEAVLGHGHAHGPHHHHHDHGPGASAPLPPAFDTSVPDEALDPAQASRRALLRRAGLLGAGLAAGTVLSGSAA</sequence>
<dbReference type="EMBL" id="JAAGNA010000541">
    <property type="protein sequence ID" value="NEC50071.1"/>
    <property type="molecule type" value="Genomic_DNA"/>
</dbReference>
<dbReference type="Proteomes" id="UP000471745">
    <property type="component" value="Unassembled WGS sequence"/>
</dbReference>
<reference evidence="2 3" key="1">
    <citation type="submission" date="2020-01" db="EMBL/GenBank/DDBJ databases">
        <title>Insect and environment-associated Actinomycetes.</title>
        <authorList>
            <person name="Currrie C."/>
            <person name="Chevrette M."/>
            <person name="Carlson C."/>
            <person name="Stubbendieck R."/>
            <person name="Wendt-Pienkowski E."/>
        </authorList>
    </citation>
    <scope>NUCLEOTIDE SEQUENCE [LARGE SCALE GENOMIC DNA]</scope>
    <source>
        <strain evidence="2 3">SID8189</strain>
    </source>
</reference>
<proteinExistence type="predicted"/>
<evidence type="ECO:0000256" key="1">
    <source>
        <dbReference type="SAM" id="MobiDB-lite"/>
    </source>
</evidence>
<name>A0A9X5CN46_9ACTN</name>
<feature type="compositionally biased region" description="Basic residues" evidence="1">
    <location>
        <begin position="17"/>
        <end position="28"/>
    </location>
</feature>
<organism evidence="2 3">
    <name type="scientific">Actinospica acidiphila</name>
    <dbReference type="NCBI Taxonomy" id="304899"/>
    <lineage>
        <taxon>Bacteria</taxon>
        <taxon>Bacillati</taxon>
        <taxon>Actinomycetota</taxon>
        <taxon>Actinomycetes</taxon>
        <taxon>Catenulisporales</taxon>
        <taxon>Actinospicaceae</taxon>
        <taxon>Actinospica</taxon>
    </lineage>
</organism>
<feature type="non-terminal residue" evidence="2">
    <location>
        <position position="82"/>
    </location>
</feature>
<evidence type="ECO:0000313" key="2">
    <source>
        <dbReference type="EMBL" id="NEC50071.1"/>
    </source>
</evidence>
<accession>A0A9X5CN46</accession>
<dbReference type="AlphaFoldDB" id="A0A9X5CN46"/>
<keyword evidence="3" id="KW-1185">Reference proteome</keyword>
<gene>
    <name evidence="2" type="ORF">G3I18_16035</name>
</gene>
<feature type="region of interest" description="Disordered" evidence="1">
    <location>
        <begin position="1"/>
        <end position="47"/>
    </location>
</feature>
<feature type="compositionally biased region" description="Basic and acidic residues" evidence="1">
    <location>
        <begin position="1"/>
        <end position="13"/>
    </location>
</feature>
<protein>
    <recommendedName>
        <fullName evidence="4">Histidinol-phosphatase</fullName>
    </recommendedName>
</protein>
<evidence type="ECO:0000313" key="3">
    <source>
        <dbReference type="Proteomes" id="UP000471745"/>
    </source>
</evidence>